<dbReference type="InterPro" id="IPR036402">
    <property type="entry name" value="EF-Ts_dimer_sf"/>
</dbReference>
<keyword evidence="3" id="KW-0648">Protein biosynthesis</keyword>
<dbReference type="InterPro" id="IPR001816">
    <property type="entry name" value="Transl_elong_EFTs/EF1B"/>
</dbReference>
<keyword evidence="6" id="KW-1185">Reference proteome</keyword>
<reference evidence="5" key="1">
    <citation type="journal article" date="2023" name="Nat. Microbiol.">
        <title>Babesia duncani multi-omics identifies virulence factors and drug targets.</title>
        <authorList>
            <person name="Singh P."/>
            <person name="Lonardi S."/>
            <person name="Liang Q."/>
            <person name="Vydyam P."/>
            <person name="Khabirova E."/>
            <person name="Fang T."/>
            <person name="Gihaz S."/>
            <person name="Thekkiniath J."/>
            <person name="Munshi M."/>
            <person name="Abel S."/>
            <person name="Ciampossin L."/>
            <person name="Batugedara G."/>
            <person name="Gupta M."/>
            <person name="Lu X.M."/>
            <person name="Lenz T."/>
            <person name="Chakravarty S."/>
            <person name="Cornillot E."/>
            <person name="Hu Y."/>
            <person name="Ma W."/>
            <person name="Gonzalez L.M."/>
            <person name="Sanchez S."/>
            <person name="Estrada K."/>
            <person name="Sanchez-Flores A."/>
            <person name="Montero E."/>
            <person name="Harb O.S."/>
            <person name="Le Roch K.G."/>
            <person name="Mamoun C.B."/>
        </authorList>
    </citation>
    <scope>NUCLEOTIDE SEQUENCE</scope>
    <source>
        <strain evidence="5">WA1</strain>
    </source>
</reference>
<feature type="domain" description="Translation elongation factor EFTs/EF1B dimerisation" evidence="4">
    <location>
        <begin position="156"/>
        <end position="261"/>
    </location>
</feature>
<evidence type="ECO:0000259" key="4">
    <source>
        <dbReference type="Pfam" id="PF00889"/>
    </source>
</evidence>
<dbReference type="GO" id="GO:0070125">
    <property type="term" value="P:mitochondrial translational elongation"/>
    <property type="evidence" value="ECO:0007669"/>
    <property type="project" value="TreeGrafter"/>
</dbReference>
<dbReference type="Pfam" id="PF00889">
    <property type="entry name" value="EF_TS"/>
    <property type="match status" value="2"/>
</dbReference>
<evidence type="ECO:0000313" key="6">
    <source>
        <dbReference type="Proteomes" id="UP001214638"/>
    </source>
</evidence>
<comment type="similarity">
    <text evidence="1">Belongs to the EF-Ts family.</text>
</comment>
<dbReference type="Gene3D" id="1.10.8.10">
    <property type="entry name" value="DNA helicase RuvA subunit, C-terminal domain"/>
    <property type="match status" value="1"/>
</dbReference>
<feature type="domain" description="Translation elongation factor EFTs/EF1B dimerisation" evidence="4">
    <location>
        <begin position="348"/>
        <end position="435"/>
    </location>
</feature>
<evidence type="ECO:0000256" key="2">
    <source>
        <dbReference type="ARBA" id="ARBA00022768"/>
    </source>
</evidence>
<dbReference type="GO" id="GO:0003746">
    <property type="term" value="F:translation elongation factor activity"/>
    <property type="evidence" value="ECO:0007669"/>
    <property type="project" value="UniProtKB-KW"/>
</dbReference>
<dbReference type="KEGG" id="bdw:94337944"/>
<keyword evidence="2 5" id="KW-0251">Elongation factor</keyword>
<protein>
    <submittedName>
        <fullName evidence="5">Bifunctional Elongation factor Ts</fullName>
    </submittedName>
</protein>
<name>A0AAD9UMN4_9APIC</name>
<dbReference type="SUPFAM" id="SSF54713">
    <property type="entry name" value="Elongation factor Ts (EF-Ts), dimerisation domain"/>
    <property type="match status" value="1"/>
</dbReference>
<gene>
    <name evidence="5" type="ORF">BdWA1_003647</name>
</gene>
<dbReference type="InterPro" id="IPR014039">
    <property type="entry name" value="Transl_elong_EFTs/EF1B_dimer"/>
</dbReference>
<dbReference type="Gene3D" id="3.30.479.20">
    <property type="entry name" value="Elongation factor Ts, dimerisation domain"/>
    <property type="match status" value="1"/>
</dbReference>
<dbReference type="AlphaFoldDB" id="A0AAD9UMN4"/>
<accession>A0AAD9UMN4</accession>
<dbReference type="InterPro" id="IPR009060">
    <property type="entry name" value="UBA-like_sf"/>
</dbReference>
<dbReference type="EMBL" id="JALLKP010000032">
    <property type="protein sequence ID" value="KAK2194876.1"/>
    <property type="molecule type" value="Genomic_DNA"/>
</dbReference>
<sequence>MYRWYIVVFHSICVLYAFLHNALDAYIISQSALPLDISSGPFNYRDRKGGSLSIGRVGNNYRRFSIHSSEDEASENNKLQMERTRKIKVLRSSTGRGSMECYDALMKANGDIQKACDILNSLDIDEDEKDMNASNNKEIVTLMDGMVGIARTRDLGVLIELRCGTDFVAKSQMFINFTRSIANAALRMVRDNPDTMTMDKETLVSNLIESFNNKKCTVCNHTINSTSRIAKMALKESLAISRIGFIKAKDGSFLTHHVHGSMDKDGPSSLVGTSVSLFSFSLDTSGFSDIPSTEEFLTSKTLTNADASSNTNCCLGRLGCTFLDGNEEHIYPTPINEADPQPLGQVKLLAKHLAMHIMGNKPQCSTLESLDPEILNAAKAEIESQIPTQNMKPEIVDKIINGKLIKKFGELVLEQQEWAFSSSKTVANELDSFAKRTKMKLIPRAFVHASILDDLLSFQTPTQEDGQSIIHIVNIAI</sequence>
<dbReference type="Proteomes" id="UP001214638">
    <property type="component" value="Unassembled WGS sequence"/>
</dbReference>
<evidence type="ECO:0000313" key="5">
    <source>
        <dbReference type="EMBL" id="KAK2194876.1"/>
    </source>
</evidence>
<dbReference type="RefSeq" id="XP_067801719.1">
    <property type="nucleotide sequence ID" value="XM_067948657.1"/>
</dbReference>
<evidence type="ECO:0000256" key="1">
    <source>
        <dbReference type="ARBA" id="ARBA00005532"/>
    </source>
</evidence>
<organism evidence="5 6">
    <name type="scientific">Babesia duncani</name>
    <dbReference type="NCBI Taxonomy" id="323732"/>
    <lineage>
        <taxon>Eukaryota</taxon>
        <taxon>Sar</taxon>
        <taxon>Alveolata</taxon>
        <taxon>Apicomplexa</taxon>
        <taxon>Aconoidasida</taxon>
        <taxon>Piroplasmida</taxon>
        <taxon>Babesiidae</taxon>
        <taxon>Babesia</taxon>
    </lineage>
</organism>
<dbReference type="GO" id="GO:0005739">
    <property type="term" value="C:mitochondrion"/>
    <property type="evidence" value="ECO:0007669"/>
    <property type="project" value="GOC"/>
</dbReference>
<comment type="caution">
    <text evidence="5">The sequence shown here is derived from an EMBL/GenBank/DDBJ whole genome shotgun (WGS) entry which is preliminary data.</text>
</comment>
<dbReference type="PANTHER" id="PTHR11741">
    <property type="entry name" value="ELONGATION FACTOR TS"/>
    <property type="match status" value="1"/>
</dbReference>
<evidence type="ECO:0000256" key="3">
    <source>
        <dbReference type="ARBA" id="ARBA00022917"/>
    </source>
</evidence>
<dbReference type="GeneID" id="94337944"/>
<dbReference type="PANTHER" id="PTHR11741:SF0">
    <property type="entry name" value="ELONGATION FACTOR TS, MITOCHONDRIAL"/>
    <property type="match status" value="1"/>
</dbReference>
<dbReference type="SUPFAM" id="SSF46934">
    <property type="entry name" value="UBA-like"/>
    <property type="match status" value="1"/>
</dbReference>
<proteinExistence type="inferred from homology"/>